<gene>
    <name evidence="3" type="ORF">BN1012_Phect2112</name>
</gene>
<dbReference type="InterPro" id="IPR052894">
    <property type="entry name" value="AsmA-related"/>
</dbReference>
<dbReference type="EMBL" id="HG966617">
    <property type="protein sequence ID" value="CDO60325.1"/>
    <property type="molecule type" value="Genomic_DNA"/>
</dbReference>
<dbReference type="Pfam" id="PF05170">
    <property type="entry name" value="AsmA"/>
    <property type="match status" value="2"/>
</dbReference>
<dbReference type="AlphaFoldDB" id="X5MME3"/>
<dbReference type="Proteomes" id="UP000032160">
    <property type="component" value="Chromosome I"/>
</dbReference>
<dbReference type="STRING" id="1458461.BN1012_Phect2112"/>
<keyword evidence="4" id="KW-1185">Reference proteome</keyword>
<protein>
    <submittedName>
        <fullName evidence="3">Outer membrane assembly protein</fullName>
    </submittedName>
</protein>
<evidence type="ECO:0000259" key="2">
    <source>
        <dbReference type="Pfam" id="PF05170"/>
    </source>
</evidence>
<dbReference type="HOGENOM" id="CLU_012870_1_0_5"/>
<name>X5MME3_9HYPH</name>
<dbReference type="RefSeq" id="WP_052534400.1">
    <property type="nucleotide sequence ID" value="NZ_HG966617.1"/>
</dbReference>
<dbReference type="GO" id="GO:0005886">
    <property type="term" value="C:plasma membrane"/>
    <property type="evidence" value="ECO:0007669"/>
    <property type="project" value="TreeGrafter"/>
</dbReference>
<dbReference type="InterPro" id="IPR007844">
    <property type="entry name" value="AsmA"/>
</dbReference>
<reference evidence="3 4" key="1">
    <citation type="journal article" date="2014" name="Front. Genet.">
        <title>Genome and metabolic network of "Candidatus Phaeomarinobacter ectocarpi" Ec32, a new candidate genus of Alphaproteobacteria frequently associated with brown algae.</title>
        <authorList>
            <person name="Dittami S.M."/>
            <person name="Barbeyron T."/>
            <person name="Boyen C."/>
            <person name="Cambefort J."/>
            <person name="Collet G."/>
            <person name="Delage L."/>
            <person name="Gobet A."/>
            <person name="Groisillier A."/>
            <person name="Leblanc C."/>
            <person name="Michel G."/>
            <person name="Scornet D."/>
            <person name="Siegel A."/>
            <person name="Tapia J.E."/>
            <person name="Tonon T."/>
        </authorList>
    </citation>
    <scope>NUCLEOTIDE SEQUENCE [LARGE SCALE GENOMIC DNA]</scope>
    <source>
        <strain evidence="3 4">Ec32</strain>
    </source>
</reference>
<accession>X5MME3</accession>
<evidence type="ECO:0000256" key="1">
    <source>
        <dbReference type="SAM" id="MobiDB-lite"/>
    </source>
</evidence>
<feature type="compositionally biased region" description="Low complexity" evidence="1">
    <location>
        <begin position="129"/>
        <end position="155"/>
    </location>
</feature>
<feature type="domain" description="AsmA" evidence="2">
    <location>
        <begin position="4"/>
        <end position="215"/>
    </location>
</feature>
<evidence type="ECO:0000313" key="4">
    <source>
        <dbReference type="Proteomes" id="UP000032160"/>
    </source>
</evidence>
<sequence length="672" mass="69316">MRALLYFVIAVVVLVAGAVFLAPMFISADLVKQEVEAAVESATGRKLTIAGDVSISAWPALAANIGDVTFANAPGGKSENMATMKELRAELAIMPLLSGKVQVDEFVLREPVINLEIARNGTPNWQFEPAAAPADPAPAPQDTQSGGGDTTSTDGSSGGGLAPTEVSLANMTIENGQISYSDAQSGAAYNFSDVDVTLNLPSLDEQLNVAGALTWNAERVNIDATVERPRAVMEAATTATTLAVSSNPVTFNYAGDVTFGSALATSGTVDMDVPSVRKLSAWTGSPMADGGGFGPLALNGQLASAGTRYTFSNATMSLDGMNASGNLVVETAGARPKLSGSLAVDQIDTNVYSGQGDAGWSTDVIDFSGLKAVDTDLNLSAGEIIFGNIVIGESALGLDITNGTMVANLTKMALYQGSGTGKLTLNGRRATPSLAANFNLSGLAIEPFLNAAAGFKRLDGTGLFNVAVTASGASQAQMVNTLNGTGNIDFRNGAIKGINLAQIIRTALTDPISGWSNATSSDTDFSELNGSFNITNGVLSNNDLKMLGPLLRLTGAGSTSIVQQSINYRLKPKLVASLEGQGGAADKSGLDIPVIVTGTWSNPKFAPDLAAVISNPAELLKGVESLEKIQPKDIIRGLLGQNDSSSDSSGEAPKEETKQPNPEDLLKGLFGR</sequence>
<dbReference type="PANTHER" id="PTHR30441:SF4">
    <property type="entry name" value="PROTEIN ASMA"/>
    <property type="match status" value="1"/>
</dbReference>
<dbReference type="GO" id="GO:0090313">
    <property type="term" value="P:regulation of protein targeting to membrane"/>
    <property type="evidence" value="ECO:0007669"/>
    <property type="project" value="TreeGrafter"/>
</dbReference>
<feature type="domain" description="AsmA" evidence="2">
    <location>
        <begin position="368"/>
        <end position="544"/>
    </location>
</feature>
<dbReference type="PANTHER" id="PTHR30441">
    <property type="entry name" value="DUF748 DOMAIN-CONTAINING PROTEIN"/>
    <property type="match status" value="1"/>
</dbReference>
<organism evidence="3 4">
    <name type="scientific">Candidatus Phaeomarinibacter ectocarpi</name>
    <dbReference type="NCBI Taxonomy" id="1458461"/>
    <lineage>
        <taxon>Bacteria</taxon>
        <taxon>Pseudomonadati</taxon>
        <taxon>Pseudomonadota</taxon>
        <taxon>Alphaproteobacteria</taxon>
        <taxon>Hyphomicrobiales</taxon>
        <taxon>Parvibaculaceae</taxon>
        <taxon>Candidatus Phaeomarinibacter</taxon>
    </lineage>
</organism>
<feature type="region of interest" description="Disordered" evidence="1">
    <location>
        <begin position="124"/>
        <end position="164"/>
    </location>
</feature>
<dbReference type="PATRIC" id="fig|1458461.3.peg.2118"/>
<dbReference type="KEGG" id="pect:BN1012_Phect2112"/>
<evidence type="ECO:0000313" key="3">
    <source>
        <dbReference type="EMBL" id="CDO60325.1"/>
    </source>
</evidence>
<proteinExistence type="predicted"/>
<feature type="region of interest" description="Disordered" evidence="1">
    <location>
        <begin position="637"/>
        <end position="672"/>
    </location>
</feature>